<protein>
    <submittedName>
        <fullName evidence="1">Uncharacterized protein</fullName>
    </submittedName>
</protein>
<organism evidence="1 2">
    <name type="scientific">Phaseolus coccineus</name>
    <name type="common">Scarlet runner bean</name>
    <name type="synonym">Phaseolus multiflorus</name>
    <dbReference type="NCBI Taxonomy" id="3886"/>
    <lineage>
        <taxon>Eukaryota</taxon>
        <taxon>Viridiplantae</taxon>
        <taxon>Streptophyta</taxon>
        <taxon>Embryophyta</taxon>
        <taxon>Tracheophyta</taxon>
        <taxon>Spermatophyta</taxon>
        <taxon>Magnoliopsida</taxon>
        <taxon>eudicotyledons</taxon>
        <taxon>Gunneridae</taxon>
        <taxon>Pentapetalae</taxon>
        <taxon>rosids</taxon>
        <taxon>fabids</taxon>
        <taxon>Fabales</taxon>
        <taxon>Fabaceae</taxon>
        <taxon>Papilionoideae</taxon>
        <taxon>50 kb inversion clade</taxon>
        <taxon>NPAAA clade</taxon>
        <taxon>indigoferoid/millettioid clade</taxon>
        <taxon>Phaseoleae</taxon>
        <taxon>Phaseolus</taxon>
    </lineage>
</organism>
<reference evidence="1 2" key="1">
    <citation type="submission" date="2024-01" db="EMBL/GenBank/DDBJ databases">
        <title>The genomes of 5 underutilized Papilionoideae crops provide insights into root nodulation and disease resistanc.</title>
        <authorList>
            <person name="Jiang F."/>
        </authorList>
    </citation>
    <scope>NUCLEOTIDE SEQUENCE [LARGE SCALE GENOMIC DNA]</scope>
    <source>
        <strain evidence="1">JINMINGXINNONG_FW02</strain>
        <tissue evidence="1">Leaves</tissue>
    </source>
</reference>
<comment type="caution">
    <text evidence="1">The sequence shown here is derived from an EMBL/GenBank/DDBJ whole genome shotgun (WGS) entry which is preliminary data.</text>
</comment>
<gene>
    <name evidence="1" type="ORF">VNO80_20442</name>
</gene>
<name>A0AAN9MI49_PHACN</name>
<accession>A0AAN9MI49</accession>
<evidence type="ECO:0000313" key="2">
    <source>
        <dbReference type="Proteomes" id="UP001374584"/>
    </source>
</evidence>
<dbReference type="EMBL" id="JAYMYR010000007">
    <property type="protein sequence ID" value="KAK7354882.1"/>
    <property type="molecule type" value="Genomic_DNA"/>
</dbReference>
<dbReference type="Proteomes" id="UP001374584">
    <property type="component" value="Unassembled WGS sequence"/>
</dbReference>
<sequence length="96" mass="11088">MLRILGSDAFWVHVGSCARLLTAAASVLVRTLNLVKMETEISERSCDKPRDDEENFVYDEEPHEQSELLEEAKRNLTEAKVKSQSMHKRKVEKEKK</sequence>
<keyword evidence="2" id="KW-1185">Reference proteome</keyword>
<proteinExistence type="predicted"/>
<dbReference type="AlphaFoldDB" id="A0AAN9MI49"/>
<evidence type="ECO:0000313" key="1">
    <source>
        <dbReference type="EMBL" id="KAK7354882.1"/>
    </source>
</evidence>